<dbReference type="GO" id="GO:0005634">
    <property type="term" value="C:nucleus"/>
    <property type="evidence" value="ECO:0007669"/>
    <property type="project" value="UniProtKB-SubCell"/>
</dbReference>
<gene>
    <name evidence="11" type="ORF">HERILL_LOCUS1586</name>
</gene>
<feature type="region of interest" description="Disordered" evidence="8">
    <location>
        <begin position="539"/>
        <end position="615"/>
    </location>
</feature>
<dbReference type="Gene3D" id="1.10.472.10">
    <property type="entry name" value="Cyclin-like"/>
    <property type="match status" value="3"/>
</dbReference>
<comment type="subcellular location">
    <subcellularLocation>
        <location evidence="1">Nucleus</location>
    </subcellularLocation>
</comment>
<dbReference type="Gene3D" id="1.10.472.140">
    <property type="match status" value="1"/>
</dbReference>
<evidence type="ECO:0000313" key="11">
    <source>
        <dbReference type="EMBL" id="CAD7078311.1"/>
    </source>
</evidence>
<proteinExistence type="inferred from homology"/>
<dbReference type="InterPro" id="IPR028309">
    <property type="entry name" value="RB_fam"/>
</dbReference>
<feature type="domain" description="Retinoblastoma-associated protein A-box" evidence="10">
    <location>
        <begin position="344"/>
        <end position="531"/>
    </location>
</feature>
<evidence type="ECO:0000256" key="6">
    <source>
        <dbReference type="ARBA" id="ARBA00023242"/>
    </source>
</evidence>
<evidence type="ECO:0000256" key="4">
    <source>
        <dbReference type="ARBA" id="ARBA00023015"/>
    </source>
</evidence>
<name>A0A7R8UCM3_HERIL</name>
<evidence type="ECO:0000259" key="9">
    <source>
        <dbReference type="SMART" id="SM01367"/>
    </source>
</evidence>
<dbReference type="GO" id="GO:0030154">
    <property type="term" value="P:cell differentiation"/>
    <property type="evidence" value="ECO:0007669"/>
    <property type="project" value="TreeGrafter"/>
</dbReference>
<dbReference type="PANTHER" id="PTHR13742:SF17">
    <property type="entry name" value="RE32990P-RELATED"/>
    <property type="match status" value="1"/>
</dbReference>
<dbReference type="Pfam" id="PF11934">
    <property type="entry name" value="DUF3452"/>
    <property type="match status" value="1"/>
</dbReference>
<comment type="similarity">
    <text evidence="2">Belongs to the retinoblastoma protein (RB) family.</text>
</comment>
<evidence type="ECO:0000259" key="10">
    <source>
        <dbReference type="SMART" id="SM01368"/>
    </source>
</evidence>
<feature type="domain" description="Retinoblastoma-associated protein N-terminal" evidence="9">
    <location>
        <begin position="72"/>
        <end position="212"/>
    </location>
</feature>
<dbReference type="GO" id="GO:0005667">
    <property type="term" value="C:transcription regulator complex"/>
    <property type="evidence" value="ECO:0007669"/>
    <property type="project" value="TreeGrafter"/>
</dbReference>
<dbReference type="InterPro" id="IPR002720">
    <property type="entry name" value="RB_A"/>
</dbReference>
<feature type="compositionally biased region" description="Polar residues" evidence="8">
    <location>
        <begin position="566"/>
        <end position="578"/>
    </location>
</feature>
<keyword evidence="4" id="KW-0805">Transcription regulation</keyword>
<evidence type="ECO:0000256" key="2">
    <source>
        <dbReference type="ARBA" id="ARBA00009475"/>
    </source>
</evidence>
<keyword evidence="6" id="KW-0539">Nucleus</keyword>
<dbReference type="SUPFAM" id="SSF47954">
    <property type="entry name" value="Cyclin-like"/>
    <property type="match status" value="3"/>
</dbReference>
<accession>A0A7R8UCM3</accession>
<dbReference type="Proteomes" id="UP000594454">
    <property type="component" value="Chromosome 1"/>
</dbReference>
<dbReference type="GO" id="GO:2000134">
    <property type="term" value="P:negative regulation of G1/S transition of mitotic cell cycle"/>
    <property type="evidence" value="ECO:0007669"/>
    <property type="project" value="TreeGrafter"/>
</dbReference>
<dbReference type="EMBL" id="LR899009">
    <property type="protein sequence ID" value="CAD7078311.1"/>
    <property type="molecule type" value="Genomic_DNA"/>
</dbReference>
<evidence type="ECO:0000256" key="3">
    <source>
        <dbReference type="ARBA" id="ARBA00022491"/>
    </source>
</evidence>
<dbReference type="GO" id="GO:0000785">
    <property type="term" value="C:chromatin"/>
    <property type="evidence" value="ECO:0007669"/>
    <property type="project" value="TreeGrafter"/>
</dbReference>
<evidence type="ECO:0000256" key="5">
    <source>
        <dbReference type="ARBA" id="ARBA00023163"/>
    </source>
</evidence>
<dbReference type="Pfam" id="PF01857">
    <property type="entry name" value="RB_B"/>
    <property type="match status" value="1"/>
</dbReference>
<dbReference type="PANTHER" id="PTHR13742">
    <property type="entry name" value="RETINOBLASTOMA-ASSOCIATED PROTEIN RB -RELATED"/>
    <property type="match status" value="1"/>
</dbReference>
<dbReference type="InterPro" id="IPR036915">
    <property type="entry name" value="Cyclin-like_sf"/>
</dbReference>
<keyword evidence="7" id="KW-0131">Cell cycle</keyword>
<dbReference type="OrthoDB" id="844594at2759"/>
<organism evidence="11 12">
    <name type="scientific">Hermetia illucens</name>
    <name type="common">Black soldier fly</name>
    <dbReference type="NCBI Taxonomy" id="343691"/>
    <lineage>
        <taxon>Eukaryota</taxon>
        <taxon>Metazoa</taxon>
        <taxon>Ecdysozoa</taxon>
        <taxon>Arthropoda</taxon>
        <taxon>Hexapoda</taxon>
        <taxon>Insecta</taxon>
        <taxon>Pterygota</taxon>
        <taxon>Neoptera</taxon>
        <taxon>Endopterygota</taxon>
        <taxon>Diptera</taxon>
        <taxon>Brachycera</taxon>
        <taxon>Stratiomyomorpha</taxon>
        <taxon>Stratiomyidae</taxon>
        <taxon>Hermetiinae</taxon>
        <taxon>Hermetia</taxon>
    </lineage>
</organism>
<evidence type="ECO:0000313" key="12">
    <source>
        <dbReference type="Proteomes" id="UP000594454"/>
    </source>
</evidence>
<reference evidence="11 12" key="1">
    <citation type="submission" date="2020-11" db="EMBL/GenBank/DDBJ databases">
        <authorList>
            <person name="Wallbank WR R."/>
            <person name="Pardo Diaz C."/>
            <person name="Kozak K."/>
            <person name="Martin S."/>
            <person name="Jiggins C."/>
            <person name="Moest M."/>
            <person name="Warren A I."/>
            <person name="Generalovic N T."/>
            <person name="Byers J.R.P. K."/>
            <person name="Montejo-Kovacevich G."/>
            <person name="Yen C E."/>
        </authorList>
    </citation>
    <scope>NUCLEOTIDE SEQUENCE [LARGE SCALE GENOMIC DNA]</scope>
</reference>
<dbReference type="GO" id="GO:0006357">
    <property type="term" value="P:regulation of transcription by RNA polymerase II"/>
    <property type="evidence" value="ECO:0007669"/>
    <property type="project" value="InterPro"/>
</dbReference>
<dbReference type="SMART" id="SM01368">
    <property type="entry name" value="RB_A"/>
    <property type="match status" value="1"/>
</dbReference>
<dbReference type="FunCoup" id="A0A7R8UCM3">
    <property type="interactions" value="1853"/>
</dbReference>
<protein>
    <submittedName>
        <fullName evidence="11">Uncharacterized protein</fullName>
    </submittedName>
</protein>
<dbReference type="InterPro" id="IPR024599">
    <property type="entry name" value="RB_N"/>
</dbReference>
<keyword evidence="5" id="KW-0804">Transcription</keyword>
<dbReference type="Pfam" id="PF01858">
    <property type="entry name" value="RB_A"/>
    <property type="match status" value="1"/>
</dbReference>
<sequence>MTNMSTTTKQQNEPKIEEIEASYQEICRQLNMDKETERTAWQNYFDASQNCTLQGDPFHWLCCAIYAACRESYTPTVGNADAVVAGNCVSLTKLLRSCNISINEFCNKIRLWANVRNVSKGLRAQIERLEQSFNVSLCVYKKYEEIFPKLFVISSAERKKKKAKPGPCSASKLYDFCWCLFIAAKGEEPNRRTDLVSSLHLLLCSIDLIFVNAVFDDRRDIIKADFAGLPKNWNSDNFDSTTLKDFCIIRQLCEIVSADFLEVANLKRTIWKSVLTKLTTHKTLLCNSPSDIISNTYFEPNLKSLNNSYEQYCLSVGEFDERIFLSSEKDRTMPHSVTRSLPSTPVSSAATKQWVQSLADKGPPIDFAKTMEEDDYQIIESRMDNLEKEFIEKFNSVQKCAGQENLRSPEMLFKNSKALYYYFLEKIIANEKKIKPQLDCKIIFGNNTLHKTLLACCVEIIIYLHGLKLEFPWVLECFELDPYYFYRIIEIVVQNNETILDRSTISHLNTIESSCIDNLAWQRNSLLWGAIEKMKEDKGTIPSYDDVDPRNKGTNGSSCRKEESRLQGSFFQSPSTGAQYMKPTEASESARRDLFNAGPSGKSNRESLTETTPPKPRAGSLNLFFRKFYELAYKRMSKLYQGLDMKDSDLLDSIWTIFEYCIMTKTEIMRDRHLDQIIMCTIYVLIKVKDIPGTNFTGIMQTCRQQLKTTSSMYRQVLLDVVDGRPRYGDIIQFYNTVYVKSVSPFALSYADKSKKENHLLSPHPPDRLQSPKQIPNCQFYVQTLDKKDIPHSPGGITYEINKSPGKDLQKINALVNGKRHLLDESAPHQQKKHCEKKLFEIIRDRQMNNPNP</sequence>
<dbReference type="InterPro" id="IPR002719">
    <property type="entry name" value="RB_B"/>
</dbReference>
<dbReference type="OMA" id="AILCELH"/>
<evidence type="ECO:0000256" key="7">
    <source>
        <dbReference type="ARBA" id="ARBA00023306"/>
    </source>
</evidence>
<keyword evidence="12" id="KW-1185">Reference proteome</keyword>
<keyword evidence="3" id="KW-0678">Repressor</keyword>
<dbReference type="SMART" id="SM01367">
    <property type="entry name" value="DUF3452"/>
    <property type="match status" value="1"/>
</dbReference>
<dbReference type="GO" id="GO:0000977">
    <property type="term" value="F:RNA polymerase II transcription regulatory region sequence-specific DNA binding"/>
    <property type="evidence" value="ECO:0007669"/>
    <property type="project" value="TreeGrafter"/>
</dbReference>
<dbReference type="CDD" id="cd00043">
    <property type="entry name" value="CYCLIN_SF"/>
    <property type="match status" value="1"/>
</dbReference>
<dbReference type="AlphaFoldDB" id="A0A7R8UCM3"/>
<evidence type="ECO:0000256" key="1">
    <source>
        <dbReference type="ARBA" id="ARBA00004123"/>
    </source>
</evidence>
<evidence type="ECO:0000256" key="8">
    <source>
        <dbReference type="SAM" id="MobiDB-lite"/>
    </source>
</evidence>
<dbReference type="InParanoid" id="A0A7R8UCM3"/>